<keyword evidence="1" id="KW-1133">Transmembrane helix</keyword>
<evidence type="ECO:0000313" key="2">
    <source>
        <dbReference type="EMBL" id="MRW83103.1"/>
    </source>
</evidence>
<organism evidence="2 3">
    <name type="scientific">Duganella aquatilis</name>
    <dbReference type="NCBI Taxonomy" id="2666082"/>
    <lineage>
        <taxon>Bacteria</taxon>
        <taxon>Pseudomonadati</taxon>
        <taxon>Pseudomonadota</taxon>
        <taxon>Betaproteobacteria</taxon>
        <taxon>Burkholderiales</taxon>
        <taxon>Oxalobacteraceae</taxon>
        <taxon>Telluria group</taxon>
        <taxon>Duganella</taxon>
    </lineage>
</organism>
<keyword evidence="1" id="KW-0812">Transmembrane</keyword>
<proteinExistence type="predicted"/>
<sequence length="118" mass="12498">MRKFKTGLIGVSSAAISLCVAYCNYVALENFSGAVRLFSIVLSALAVGVCQGVFVQRAEHKAVGMGAFFGLLTLWLPVIVVTYGFALMALPLLAAFAMLVFYGARVGANLRVISCRSA</sequence>
<comment type="caution">
    <text evidence="2">The sequence shown here is derived from an EMBL/GenBank/DDBJ whole genome shotgun (WGS) entry which is preliminary data.</text>
</comment>
<protein>
    <submittedName>
        <fullName evidence="2">Uncharacterized protein</fullName>
    </submittedName>
</protein>
<accession>A0A844CS27</accession>
<gene>
    <name evidence="2" type="ORF">GJ698_03230</name>
</gene>
<reference evidence="2 3" key="1">
    <citation type="submission" date="2019-11" db="EMBL/GenBank/DDBJ databases">
        <title>Novel species isolated from a subtropical stream in China.</title>
        <authorList>
            <person name="Lu H."/>
        </authorList>
    </citation>
    <scope>NUCLEOTIDE SEQUENCE [LARGE SCALE GENOMIC DNA]</scope>
    <source>
        <strain evidence="2 3">FT26W</strain>
    </source>
</reference>
<keyword evidence="3" id="KW-1185">Reference proteome</keyword>
<feature type="transmembrane region" description="Helical" evidence="1">
    <location>
        <begin position="37"/>
        <end position="55"/>
    </location>
</feature>
<dbReference type="Proteomes" id="UP000439986">
    <property type="component" value="Unassembled WGS sequence"/>
</dbReference>
<dbReference type="EMBL" id="WKJL01000001">
    <property type="protein sequence ID" value="MRW83103.1"/>
    <property type="molecule type" value="Genomic_DNA"/>
</dbReference>
<keyword evidence="1" id="KW-0472">Membrane</keyword>
<feature type="transmembrane region" description="Helical" evidence="1">
    <location>
        <begin position="62"/>
        <end position="79"/>
    </location>
</feature>
<feature type="transmembrane region" description="Helical" evidence="1">
    <location>
        <begin position="85"/>
        <end position="104"/>
    </location>
</feature>
<evidence type="ECO:0000256" key="1">
    <source>
        <dbReference type="SAM" id="Phobius"/>
    </source>
</evidence>
<dbReference type="AlphaFoldDB" id="A0A844CS27"/>
<dbReference type="RefSeq" id="WP_154356122.1">
    <property type="nucleotide sequence ID" value="NZ_WKJL01000001.1"/>
</dbReference>
<name>A0A844CS27_9BURK</name>
<evidence type="ECO:0000313" key="3">
    <source>
        <dbReference type="Proteomes" id="UP000439986"/>
    </source>
</evidence>